<comment type="caution">
    <text evidence="3">The sequence shown here is derived from an EMBL/GenBank/DDBJ whole genome shotgun (WGS) entry which is preliminary data.</text>
</comment>
<name>A0ABS2NP60_9FIRM</name>
<feature type="domain" description="HD/PDEase" evidence="2">
    <location>
        <begin position="476"/>
        <end position="633"/>
    </location>
</feature>
<feature type="transmembrane region" description="Helical" evidence="1">
    <location>
        <begin position="298"/>
        <end position="318"/>
    </location>
</feature>
<keyword evidence="4" id="KW-1185">Reference proteome</keyword>
<dbReference type="InterPro" id="IPR011621">
    <property type="entry name" value="Metal-dep_PHydrolase_7TM_intra"/>
</dbReference>
<dbReference type="Pfam" id="PF07698">
    <property type="entry name" value="7TM-7TMR_HD"/>
    <property type="match status" value="1"/>
</dbReference>
<dbReference type="EMBL" id="JAFBEE010000005">
    <property type="protein sequence ID" value="MBM7614646.1"/>
    <property type="molecule type" value="Genomic_DNA"/>
</dbReference>
<reference evidence="3 4" key="1">
    <citation type="submission" date="2021-01" db="EMBL/GenBank/DDBJ databases">
        <title>Genomic Encyclopedia of Type Strains, Phase IV (KMG-IV): sequencing the most valuable type-strain genomes for metagenomic binning, comparative biology and taxonomic classification.</title>
        <authorList>
            <person name="Goeker M."/>
        </authorList>
    </citation>
    <scope>NUCLEOTIDE SEQUENCE [LARGE SCALE GENOMIC DNA]</scope>
    <source>
        <strain evidence="3 4">DSM 25890</strain>
    </source>
</reference>
<dbReference type="SMART" id="SM00471">
    <property type="entry name" value="HDc"/>
    <property type="match status" value="1"/>
</dbReference>
<dbReference type="NCBIfam" id="TIGR00277">
    <property type="entry name" value="HDIG"/>
    <property type="match status" value="1"/>
</dbReference>
<gene>
    <name evidence="3" type="ORF">JOC73_001158</name>
</gene>
<feature type="transmembrane region" description="Helical" evidence="1">
    <location>
        <begin position="421"/>
        <end position="447"/>
    </location>
</feature>
<protein>
    <submittedName>
        <fullName evidence="3">Nucleotidyltransferase with HDIG domain</fullName>
    </submittedName>
</protein>
<dbReference type="Proteomes" id="UP001314796">
    <property type="component" value="Unassembled WGS sequence"/>
</dbReference>
<proteinExistence type="predicted"/>
<keyword evidence="1" id="KW-0472">Membrane</keyword>
<feature type="transmembrane region" description="Helical" evidence="1">
    <location>
        <begin position="349"/>
        <end position="373"/>
    </location>
</feature>
<accession>A0ABS2NP60</accession>
<organism evidence="3 4">
    <name type="scientific">Alkaliphilus hydrothermalis</name>
    <dbReference type="NCBI Taxonomy" id="1482730"/>
    <lineage>
        <taxon>Bacteria</taxon>
        <taxon>Bacillati</taxon>
        <taxon>Bacillota</taxon>
        <taxon>Clostridia</taxon>
        <taxon>Peptostreptococcales</taxon>
        <taxon>Natronincolaceae</taxon>
        <taxon>Alkaliphilus</taxon>
    </lineage>
</organism>
<feature type="transmembrane region" description="Helical" evidence="1">
    <location>
        <begin position="393"/>
        <end position="414"/>
    </location>
</feature>
<dbReference type="InterPro" id="IPR011624">
    <property type="entry name" value="Metal-dep_PHydrolase_7TM_extra"/>
</dbReference>
<evidence type="ECO:0000259" key="2">
    <source>
        <dbReference type="SMART" id="SM00471"/>
    </source>
</evidence>
<dbReference type="PANTHER" id="PTHR36442">
    <property type="entry name" value="CYCLIC-DI-AMP PHOSPHODIESTERASE PGPH"/>
    <property type="match status" value="1"/>
</dbReference>
<dbReference type="InterPro" id="IPR003607">
    <property type="entry name" value="HD/PDEase_dom"/>
</dbReference>
<feature type="transmembrane region" description="Helical" evidence="1">
    <location>
        <begin position="270"/>
        <end position="291"/>
    </location>
</feature>
<sequence>MGKYKNIKIRLQQGYVKMRKQRKMQQILLALFFFTCIFAILITSLRPEKLNLTVGQRTPADIYSPKEIEDKWETERLKEIAVEGVELKYKQDPSYHHEVKKDVEKFFVFLYKVRESEGMSKSERKTALSDNELNISGDVLDIALNAPIEKLEYLENYIYQIVAQNMSNGIKIEDLQKEKSNIRAFIESLEDFDDGLVDLGTAIINATIRPNKFLDIEATEQKRQEVRESVERVMIRKGDIILREGEVVTADRMSLLKDLGLLTTNSKLDIMLYAGIALLVLVLELIVIAYITVFNKELLNKVGILWMIALIFVSVTIISKVLSSISIFLMPVAAAAMLWAILTDARLSLILNLALILLVSVITGNDITFIFMALVGGTVGIFSVLNTQQRGSIFISGFMVSLAQVMTVMGFGLINSSEVAGVLAIAFYGILNGLFCAILTVGSLPLWESVFDVVTPLKLLELSNPNHPLLKKLLIEAPGTYHHSIIVGNLSEAATGAVGGNALLARTGAFYHDVGKTSRPYFFKENQLTSENPHDKISPSLSSIIITSHVKDGLELAKKYKLPQEIANFIDQHHGNTLVAYFYHKAKNGDNGDMMEEESFRYKGLKPQTKETAIVMLADSVEAAVRSLSAPNKEKIEKMISKIIKDKLEDDQLEESNLTLGELEKIKQAFVKVILGIFHERIEYPDLDIKEVKGRRAHESNN</sequence>
<dbReference type="RefSeq" id="WP_204401053.1">
    <property type="nucleotide sequence ID" value="NZ_JAFBEE010000005.1"/>
</dbReference>
<evidence type="ECO:0000256" key="1">
    <source>
        <dbReference type="SAM" id="Phobius"/>
    </source>
</evidence>
<keyword evidence="1" id="KW-0812">Transmembrane</keyword>
<dbReference type="InterPro" id="IPR052722">
    <property type="entry name" value="PgpH_phosphodiesterase"/>
</dbReference>
<dbReference type="InterPro" id="IPR006674">
    <property type="entry name" value="HD_domain"/>
</dbReference>
<evidence type="ECO:0000313" key="3">
    <source>
        <dbReference type="EMBL" id="MBM7614646.1"/>
    </source>
</evidence>
<feature type="transmembrane region" description="Helical" evidence="1">
    <location>
        <begin position="324"/>
        <end position="342"/>
    </location>
</feature>
<dbReference type="Pfam" id="PF01966">
    <property type="entry name" value="HD"/>
    <property type="match status" value="1"/>
</dbReference>
<dbReference type="PANTHER" id="PTHR36442:SF1">
    <property type="entry name" value="CYCLIC-DI-AMP PHOSPHODIESTERASE PGPH"/>
    <property type="match status" value="1"/>
</dbReference>
<dbReference type="Pfam" id="PF07697">
    <property type="entry name" value="7TMR-HDED"/>
    <property type="match status" value="1"/>
</dbReference>
<dbReference type="InterPro" id="IPR006675">
    <property type="entry name" value="HDIG_dom"/>
</dbReference>
<dbReference type="CDD" id="cd00077">
    <property type="entry name" value="HDc"/>
    <property type="match status" value="1"/>
</dbReference>
<evidence type="ECO:0000313" key="4">
    <source>
        <dbReference type="Proteomes" id="UP001314796"/>
    </source>
</evidence>
<keyword evidence="1" id="KW-1133">Transmembrane helix</keyword>
<feature type="transmembrane region" description="Helical" evidence="1">
    <location>
        <begin position="27"/>
        <end position="45"/>
    </location>
</feature>
<dbReference type="SUPFAM" id="SSF109604">
    <property type="entry name" value="HD-domain/PDEase-like"/>
    <property type="match status" value="1"/>
</dbReference>
<dbReference type="Gene3D" id="1.10.3210.10">
    <property type="entry name" value="Hypothetical protein af1432"/>
    <property type="match status" value="1"/>
</dbReference>